<organism evidence="2 3">
    <name type="scientific">Fictibacillus barbaricus</name>
    <dbReference type="NCBI Taxonomy" id="182136"/>
    <lineage>
        <taxon>Bacteria</taxon>
        <taxon>Bacillati</taxon>
        <taxon>Bacillota</taxon>
        <taxon>Bacilli</taxon>
        <taxon>Bacillales</taxon>
        <taxon>Fictibacillaceae</taxon>
        <taxon>Fictibacillus</taxon>
    </lineage>
</organism>
<gene>
    <name evidence="2" type="ORF">J2X07_000697</name>
</gene>
<dbReference type="Proteomes" id="UP001258181">
    <property type="component" value="Unassembled WGS sequence"/>
</dbReference>
<proteinExistence type="predicted"/>
<reference evidence="2 3" key="1">
    <citation type="submission" date="2023-07" db="EMBL/GenBank/DDBJ databases">
        <title>Sorghum-associated microbial communities from plants grown in Nebraska, USA.</title>
        <authorList>
            <person name="Schachtman D."/>
        </authorList>
    </citation>
    <scope>NUCLEOTIDE SEQUENCE [LARGE SCALE GENOMIC DNA]</scope>
    <source>
        <strain evidence="2 3">BE211</strain>
    </source>
</reference>
<evidence type="ECO:0000256" key="1">
    <source>
        <dbReference type="SAM" id="Phobius"/>
    </source>
</evidence>
<protein>
    <recommendedName>
        <fullName evidence="4">DUF2931 family protein</fullName>
    </recommendedName>
</protein>
<accession>A0ABU1TWX2</accession>
<dbReference type="RefSeq" id="WP_310256430.1">
    <property type="nucleotide sequence ID" value="NZ_JAVDWA010000001.1"/>
</dbReference>
<sequence length="251" mass="29230">MKKKHYLFSILGIILILTTALLIYRTYFSQPEPFLSNKQIINNINYFLPGDPANKVQDVLQVDSHHFFVPFITKVGHYGTSYWVWKKHEWKIQYAANSGEPRLWQIDLKDPSTFCIVWSLNPIEEVSNIDFYLSQDRDYSINNGTEHYYSPKVQMKKRVEVNQKSYGILKLPNEWSTVIESVVKAKTEGQPSLFTEINLNQKMYFGWVPYDSSSKVATPGSKDDYAGYGYSNGNKNLEYVRYLNESELESE</sequence>
<comment type="caution">
    <text evidence="2">The sequence shown here is derived from an EMBL/GenBank/DDBJ whole genome shotgun (WGS) entry which is preliminary data.</text>
</comment>
<evidence type="ECO:0008006" key="4">
    <source>
        <dbReference type="Google" id="ProtNLM"/>
    </source>
</evidence>
<keyword evidence="3" id="KW-1185">Reference proteome</keyword>
<evidence type="ECO:0000313" key="3">
    <source>
        <dbReference type="Proteomes" id="UP001258181"/>
    </source>
</evidence>
<dbReference type="EMBL" id="JAVDWA010000001">
    <property type="protein sequence ID" value="MDR7071722.1"/>
    <property type="molecule type" value="Genomic_DNA"/>
</dbReference>
<keyword evidence="1" id="KW-1133">Transmembrane helix</keyword>
<evidence type="ECO:0000313" key="2">
    <source>
        <dbReference type="EMBL" id="MDR7071722.1"/>
    </source>
</evidence>
<feature type="transmembrane region" description="Helical" evidence="1">
    <location>
        <begin position="7"/>
        <end position="27"/>
    </location>
</feature>
<name>A0ABU1TWX2_9BACL</name>
<keyword evidence="1" id="KW-0472">Membrane</keyword>
<keyword evidence="1" id="KW-0812">Transmembrane</keyword>